<feature type="chain" id="PRO_5041914571" evidence="2">
    <location>
        <begin position="18"/>
        <end position="55"/>
    </location>
</feature>
<dbReference type="AlphaFoldDB" id="A0AAD5XHP7"/>
<name>A0AAD5XHP7_9FUNG</name>
<evidence type="ECO:0000313" key="4">
    <source>
        <dbReference type="Proteomes" id="UP001211907"/>
    </source>
</evidence>
<evidence type="ECO:0000256" key="2">
    <source>
        <dbReference type="SAM" id="SignalP"/>
    </source>
</evidence>
<dbReference type="EMBL" id="JADGJH010000871">
    <property type="protein sequence ID" value="KAJ3121568.1"/>
    <property type="molecule type" value="Genomic_DNA"/>
</dbReference>
<gene>
    <name evidence="3" type="ORF">HK100_012327</name>
</gene>
<protein>
    <submittedName>
        <fullName evidence="3">Uncharacterized protein</fullName>
    </submittedName>
</protein>
<feature type="signal peptide" evidence="2">
    <location>
        <begin position="1"/>
        <end position="17"/>
    </location>
</feature>
<proteinExistence type="predicted"/>
<evidence type="ECO:0000256" key="1">
    <source>
        <dbReference type="SAM" id="MobiDB-lite"/>
    </source>
</evidence>
<organism evidence="3 4">
    <name type="scientific">Physocladia obscura</name>
    <dbReference type="NCBI Taxonomy" id="109957"/>
    <lineage>
        <taxon>Eukaryota</taxon>
        <taxon>Fungi</taxon>
        <taxon>Fungi incertae sedis</taxon>
        <taxon>Chytridiomycota</taxon>
        <taxon>Chytridiomycota incertae sedis</taxon>
        <taxon>Chytridiomycetes</taxon>
        <taxon>Chytridiales</taxon>
        <taxon>Chytriomycetaceae</taxon>
        <taxon>Physocladia</taxon>
    </lineage>
</organism>
<accession>A0AAD5XHP7</accession>
<reference evidence="3" key="1">
    <citation type="submission" date="2020-05" db="EMBL/GenBank/DDBJ databases">
        <title>Phylogenomic resolution of chytrid fungi.</title>
        <authorList>
            <person name="Stajich J.E."/>
            <person name="Amses K."/>
            <person name="Simmons R."/>
            <person name="Seto K."/>
            <person name="Myers J."/>
            <person name="Bonds A."/>
            <person name="Quandt C.A."/>
            <person name="Barry K."/>
            <person name="Liu P."/>
            <person name="Grigoriev I."/>
            <person name="Longcore J.E."/>
            <person name="James T.Y."/>
        </authorList>
    </citation>
    <scope>NUCLEOTIDE SEQUENCE</scope>
    <source>
        <strain evidence="3">JEL0513</strain>
    </source>
</reference>
<feature type="non-terminal residue" evidence="3">
    <location>
        <position position="55"/>
    </location>
</feature>
<feature type="compositionally biased region" description="Polar residues" evidence="1">
    <location>
        <begin position="45"/>
        <end position="55"/>
    </location>
</feature>
<sequence length="55" mass="5548">MQFTLVLAALASALTHAAPLVERELPLPSGANHQLVNGAAHSSGGILSTASSKKL</sequence>
<evidence type="ECO:0000313" key="3">
    <source>
        <dbReference type="EMBL" id="KAJ3121568.1"/>
    </source>
</evidence>
<comment type="caution">
    <text evidence="3">The sequence shown here is derived from an EMBL/GenBank/DDBJ whole genome shotgun (WGS) entry which is preliminary data.</text>
</comment>
<keyword evidence="2" id="KW-0732">Signal</keyword>
<dbReference type="Proteomes" id="UP001211907">
    <property type="component" value="Unassembled WGS sequence"/>
</dbReference>
<feature type="region of interest" description="Disordered" evidence="1">
    <location>
        <begin position="31"/>
        <end position="55"/>
    </location>
</feature>
<keyword evidence="4" id="KW-1185">Reference proteome</keyword>